<accession>A0ABD2CVV9</accession>
<organism evidence="1 2">
    <name type="scientific">Vespula maculifrons</name>
    <name type="common">Eastern yellow jacket</name>
    <name type="synonym">Wasp</name>
    <dbReference type="NCBI Taxonomy" id="7453"/>
    <lineage>
        <taxon>Eukaryota</taxon>
        <taxon>Metazoa</taxon>
        <taxon>Ecdysozoa</taxon>
        <taxon>Arthropoda</taxon>
        <taxon>Hexapoda</taxon>
        <taxon>Insecta</taxon>
        <taxon>Pterygota</taxon>
        <taxon>Neoptera</taxon>
        <taxon>Endopterygota</taxon>
        <taxon>Hymenoptera</taxon>
        <taxon>Apocrita</taxon>
        <taxon>Aculeata</taxon>
        <taxon>Vespoidea</taxon>
        <taxon>Vespidae</taxon>
        <taxon>Vespinae</taxon>
        <taxon>Vespula</taxon>
    </lineage>
</organism>
<comment type="caution">
    <text evidence="1">The sequence shown here is derived from an EMBL/GenBank/DDBJ whole genome shotgun (WGS) entry which is preliminary data.</text>
</comment>
<sequence length="83" mass="9770">MTSNIRFLNISQRLAAKTYYVCLNNIHCASEVVYDIMSRKVTIERKEVKAKYDNSPSEFKEIIRHRYSREVEFSPIIQISLAL</sequence>
<evidence type="ECO:0000313" key="2">
    <source>
        <dbReference type="Proteomes" id="UP001607303"/>
    </source>
</evidence>
<dbReference type="AlphaFoldDB" id="A0ABD2CVV9"/>
<gene>
    <name evidence="1" type="ORF">V1477_002181</name>
</gene>
<protein>
    <submittedName>
        <fullName evidence="1">Uncharacterized protein</fullName>
    </submittedName>
</protein>
<name>A0ABD2CVV9_VESMC</name>
<dbReference type="EMBL" id="JAYRBN010000027">
    <property type="protein sequence ID" value="KAL2749241.1"/>
    <property type="molecule type" value="Genomic_DNA"/>
</dbReference>
<evidence type="ECO:0000313" key="1">
    <source>
        <dbReference type="EMBL" id="KAL2749241.1"/>
    </source>
</evidence>
<dbReference type="Proteomes" id="UP001607303">
    <property type="component" value="Unassembled WGS sequence"/>
</dbReference>
<reference evidence="1 2" key="1">
    <citation type="journal article" date="2024" name="Ann. Entomol. Soc. Am.">
        <title>Genomic analyses of the southern and eastern yellowjacket wasps (Hymenoptera: Vespidae) reveal evolutionary signatures of social life.</title>
        <authorList>
            <person name="Catto M.A."/>
            <person name="Caine P.B."/>
            <person name="Orr S.E."/>
            <person name="Hunt B.G."/>
            <person name="Goodisman M.A.D."/>
        </authorList>
    </citation>
    <scope>NUCLEOTIDE SEQUENCE [LARGE SCALE GENOMIC DNA]</scope>
    <source>
        <strain evidence="1">232</strain>
        <tissue evidence="1">Head and thorax</tissue>
    </source>
</reference>
<proteinExistence type="predicted"/>
<keyword evidence="2" id="KW-1185">Reference proteome</keyword>